<feature type="non-terminal residue" evidence="2">
    <location>
        <position position="1"/>
    </location>
</feature>
<dbReference type="SUPFAM" id="SSF49899">
    <property type="entry name" value="Concanavalin A-like lectins/glucanases"/>
    <property type="match status" value="1"/>
</dbReference>
<name>A0ABY7DF53_MYAAR</name>
<feature type="domain" description="MAM" evidence="1">
    <location>
        <begin position="1"/>
        <end position="112"/>
    </location>
</feature>
<dbReference type="CDD" id="cd06263">
    <property type="entry name" value="MAM"/>
    <property type="match status" value="1"/>
</dbReference>
<reference evidence="2" key="1">
    <citation type="submission" date="2022-11" db="EMBL/GenBank/DDBJ databases">
        <title>Centuries of genome instability and evolution in soft-shell clam transmissible cancer (bioRxiv).</title>
        <authorList>
            <person name="Hart S.F.M."/>
            <person name="Yonemitsu M.A."/>
            <person name="Giersch R.M."/>
            <person name="Beal B.F."/>
            <person name="Arriagada G."/>
            <person name="Davis B.W."/>
            <person name="Ostrander E.A."/>
            <person name="Goff S.P."/>
            <person name="Metzger M.J."/>
        </authorList>
    </citation>
    <scope>NUCLEOTIDE SEQUENCE</scope>
    <source>
        <strain evidence="2">MELC-2E11</strain>
        <tissue evidence="2">Siphon/mantle</tissue>
    </source>
</reference>
<sequence length="112" mass="12968">YYLFLESSDHLNKVARLDSRQFPGGDYCIDFYYYMYGSGIANLVFNVLAGNTTYHLKTWSGDKGERWYHHRINTHIRNSSTIKFEFEGHTGSSIYSDMAIDDITINLGNCTF</sequence>
<dbReference type="Proteomes" id="UP001164746">
    <property type="component" value="Chromosome 2"/>
</dbReference>
<keyword evidence="3" id="KW-1185">Reference proteome</keyword>
<dbReference type="Gene3D" id="2.60.120.200">
    <property type="match status" value="1"/>
</dbReference>
<dbReference type="PROSITE" id="PS50060">
    <property type="entry name" value="MAM_2"/>
    <property type="match status" value="1"/>
</dbReference>
<dbReference type="PANTHER" id="PTHR23282:SF137">
    <property type="entry name" value="MAM DOMAIN-CONTAINING GLYCOSYLPHOSPHATIDYLINOSITOL ANCHOR PROTEIN 2"/>
    <property type="match status" value="1"/>
</dbReference>
<dbReference type="InterPro" id="IPR000998">
    <property type="entry name" value="MAM_dom"/>
</dbReference>
<accession>A0ABY7DF53</accession>
<dbReference type="InterPro" id="IPR051560">
    <property type="entry name" value="MAM_domain-containing"/>
</dbReference>
<dbReference type="Pfam" id="PF00629">
    <property type="entry name" value="MAM"/>
    <property type="match status" value="1"/>
</dbReference>
<evidence type="ECO:0000313" key="3">
    <source>
        <dbReference type="Proteomes" id="UP001164746"/>
    </source>
</evidence>
<proteinExistence type="predicted"/>
<dbReference type="PANTHER" id="PTHR23282">
    <property type="entry name" value="APICAL ENDOSOMAL GLYCOPROTEIN PRECURSOR"/>
    <property type="match status" value="1"/>
</dbReference>
<evidence type="ECO:0000259" key="1">
    <source>
        <dbReference type="PROSITE" id="PS50060"/>
    </source>
</evidence>
<organism evidence="2 3">
    <name type="scientific">Mya arenaria</name>
    <name type="common">Soft-shell clam</name>
    <dbReference type="NCBI Taxonomy" id="6604"/>
    <lineage>
        <taxon>Eukaryota</taxon>
        <taxon>Metazoa</taxon>
        <taxon>Spiralia</taxon>
        <taxon>Lophotrochozoa</taxon>
        <taxon>Mollusca</taxon>
        <taxon>Bivalvia</taxon>
        <taxon>Autobranchia</taxon>
        <taxon>Heteroconchia</taxon>
        <taxon>Euheterodonta</taxon>
        <taxon>Imparidentia</taxon>
        <taxon>Neoheterodontei</taxon>
        <taxon>Myida</taxon>
        <taxon>Myoidea</taxon>
        <taxon>Myidae</taxon>
        <taxon>Mya</taxon>
    </lineage>
</organism>
<protein>
    <submittedName>
        <fullName evidence="2">MDGA1-like protein</fullName>
    </submittedName>
</protein>
<gene>
    <name evidence="2" type="ORF">MAR_028991</name>
</gene>
<evidence type="ECO:0000313" key="2">
    <source>
        <dbReference type="EMBL" id="WAQ96301.1"/>
    </source>
</evidence>
<dbReference type="InterPro" id="IPR013320">
    <property type="entry name" value="ConA-like_dom_sf"/>
</dbReference>
<dbReference type="EMBL" id="CP111013">
    <property type="protein sequence ID" value="WAQ96301.1"/>
    <property type="molecule type" value="Genomic_DNA"/>
</dbReference>